<accession>A0A6C0JTG6</accession>
<evidence type="ECO:0000313" key="2">
    <source>
        <dbReference type="EMBL" id="QHU08096.1"/>
    </source>
</evidence>
<dbReference type="EMBL" id="MN740694">
    <property type="protein sequence ID" value="QHU08096.1"/>
    <property type="molecule type" value="Genomic_DNA"/>
</dbReference>
<protein>
    <submittedName>
        <fullName evidence="2">Uncharacterized protein</fullName>
    </submittedName>
</protein>
<organism evidence="2">
    <name type="scientific">viral metagenome</name>
    <dbReference type="NCBI Taxonomy" id="1070528"/>
    <lineage>
        <taxon>unclassified sequences</taxon>
        <taxon>metagenomes</taxon>
        <taxon>organismal metagenomes</taxon>
    </lineage>
</organism>
<sequence length="404" mass="44636">MSGNNTTSKPFMITPESFESGKIKFGEIESKKDIPGAKGSRAAVGYEGMAKSSMTCIPGAGEKRRSAEKSLVVVFTDMFSVGLLPQYPYTEPGQPQKPRTPENVSGFNLMVPLVSRESAGNPSEKEAKNLAVLKAFHKAAQKFVLTNKEKLPAAFRHLSDEKLKACIQPIETPTMTRKKDGKDVTYPPTLYGKVVYWPLVKAGTGTNKTDKDRPENFSTVFRNPRTKDKYTAAEIKAFQKCPGKTTFALRINHLNFWVGGGEENELKIKFDTELAEVVYVKNVKQDTDLLSSYCTDMTTEDDEGLISSFSKSVDPTVSYGDAPGKYGEESDSSEDAVKEKKSSSSKKKAKASSSDDDEEVKEVVPKKKQRATEEDVEEKPVKKSSKSVVEDTDEEQPTKKKSKK</sequence>
<reference evidence="2" key="1">
    <citation type="journal article" date="2020" name="Nature">
        <title>Giant virus diversity and host interactions through global metagenomics.</title>
        <authorList>
            <person name="Schulz F."/>
            <person name="Roux S."/>
            <person name="Paez-Espino D."/>
            <person name="Jungbluth S."/>
            <person name="Walsh D.A."/>
            <person name="Denef V.J."/>
            <person name="McMahon K.D."/>
            <person name="Konstantinidis K.T."/>
            <person name="Eloe-Fadrosh E.A."/>
            <person name="Kyrpides N.C."/>
            <person name="Woyke T."/>
        </authorList>
    </citation>
    <scope>NUCLEOTIDE SEQUENCE</scope>
    <source>
        <strain evidence="2">GVMAG-S-1062768-28</strain>
    </source>
</reference>
<feature type="region of interest" description="Disordered" evidence="1">
    <location>
        <begin position="306"/>
        <end position="404"/>
    </location>
</feature>
<feature type="compositionally biased region" description="Basic and acidic residues" evidence="1">
    <location>
        <begin position="361"/>
        <end position="381"/>
    </location>
</feature>
<dbReference type="AlphaFoldDB" id="A0A6C0JTG6"/>
<name>A0A6C0JTG6_9ZZZZ</name>
<evidence type="ECO:0000256" key="1">
    <source>
        <dbReference type="SAM" id="MobiDB-lite"/>
    </source>
</evidence>
<proteinExistence type="predicted"/>